<accession>A0A119HBD4</accession>
<comment type="caution">
    <text evidence="1">The sequence shown here is derived from an EMBL/GenBank/DDBJ whole genome shotgun (WGS) entry which is preliminary data.</text>
</comment>
<dbReference type="SUPFAM" id="SSF69279">
    <property type="entry name" value="Phage tail proteins"/>
    <property type="match status" value="1"/>
</dbReference>
<evidence type="ECO:0000313" key="1">
    <source>
        <dbReference type="EMBL" id="KWA77397.1"/>
    </source>
</evidence>
<dbReference type="Pfam" id="PF05954">
    <property type="entry name" value="Phage_GPD"/>
    <property type="match status" value="1"/>
</dbReference>
<sequence>METRDLVQLVRGGLLQQDRLLKLETTLGSNVLVPHRMVGRSTIGRQFEMQVDVVSSHDDVELKALIAQPVTLWIQQADETYRPHHGYVHTVRRLGTDGGLAFYQVTFASWLQFLKFRRDQRIWQDRSVDEIVTDVFNAHPQAKGFFSFDLAHPLPKRSFCRQNETDWNFVHRLLESEGLFGYWRQADVDGGQNPRFSGGVT</sequence>
<evidence type="ECO:0008006" key="3">
    <source>
        <dbReference type="Google" id="ProtNLM"/>
    </source>
</evidence>
<dbReference type="EMBL" id="LPHD01000155">
    <property type="protein sequence ID" value="KWA77397.1"/>
    <property type="molecule type" value="Genomic_DNA"/>
</dbReference>
<reference evidence="1 2" key="1">
    <citation type="submission" date="2015-11" db="EMBL/GenBank/DDBJ databases">
        <title>Expanding the genomic diversity of Burkholderia species for the development of highly accurate diagnostics.</title>
        <authorList>
            <person name="Sahl J."/>
            <person name="Keim P."/>
            <person name="Wagner D."/>
        </authorList>
    </citation>
    <scope>NUCLEOTIDE SEQUENCE [LARGE SCALE GENOMIC DNA]</scope>
    <source>
        <strain evidence="1 2">MSMB2087WGS</strain>
    </source>
</reference>
<dbReference type="AlphaFoldDB" id="A0A119HBD4"/>
<name>A0A119HBD4_9BURK</name>
<dbReference type="Gene3D" id="3.55.50.10">
    <property type="entry name" value="Baseplate protein-like domains"/>
    <property type="match status" value="1"/>
</dbReference>
<protein>
    <recommendedName>
        <fullName evidence="3">Type VI secretion system tip protein VgrG</fullName>
    </recommendedName>
</protein>
<proteinExistence type="predicted"/>
<dbReference type="Gene3D" id="2.30.110.50">
    <property type="match status" value="1"/>
</dbReference>
<evidence type="ECO:0000313" key="2">
    <source>
        <dbReference type="Proteomes" id="UP000060630"/>
    </source>
</evidence>
<organism evidence="1 2">
    <name type="scientific">Burkholderia ubonensis</name>
    <dbReference type="NCBI Taxonomy" id="101571"/>
    <lineage>
        <taxon>Bacteria</taxon>
        <taxon>Pseudomonadati</taxon>
        <taxon>Pseudomonadota</taxon>
        <taxon>Betaproteobacteria</taxon>
        <taxon>Burkholderiales</taxon>
        <taxon>Burkholderiaceae</taxon>
        <taxon>Burkholderia</taxon>
        <taxon>Burkholderia cepacia complex</taxon>
    </lineage>
</organism>
<gene>
    <name evidence="1" type="ORF">WL29_34065</name>
</gene>
<dbReference type="Proteomes" id="UP000060630">
    <property type="component" value="Unassembled WGS sequence"/>
</dbReference>